<evidence type="ECO:0000256" key="1">
    <source>
        <dbReference type="SAM" id="SignalP"/>
    </source>
</evidence>
<keyword evidence="3" id="KW-1185">Reference proteome</keyword>
<feature type="chain" id="PRO_5020215443" description="Lipid A deacylase LpxR family protein" evidence="1">
    <location>
        <begin position="41"/>
        <end position="358"/>
    </location>
</feature>
<protein>
    <recommendedName>
        <fullName evidence="4">Lipid A deacylase LpxR family protein</fullName>
    </recommendedName>
</protein>
<gene>
    <name evidence="2" type="ORF">EV659_101203</name>
</gene>
<dbReference type="EMBL" id="SLXO01000001">
    <property type="protein sequence ID" value="TCP38304.1"/>
    <property type="molecule type" value="Genomic_DNA"/>
</dbReference>
<dbReference type="Gene3D" id="2.40.128.140">
    <property type="entry name" value="Outer membrane protein"/>
    <property type="match status" value="1"/>
</dbReference>
<organism evidence="2 3">
    <name type="scientific">Rhodothalassium salexigens DSM 2132</name>
    <dbReference type="NCBI Taxonomy" id="1188247"/>
    <lineage>
        <taxon>Bacteria</taxon>
        <taxon>Pseudomonadati</taxon>
        <taxon>Pseudomonadota</taxon>
        <taxon>Alphaproteobacteria</taxon>
        <taxon>Rhodothalassiales</taxon>
        <taxon>Rhodothalassiaceae</taxon>
        <taxon>Rhodothalassium</taxon>
    </lineage>
</organism>
<evidence type="ECO:0008006" key="4">
    <source>
        <dbReference type="Google" id="ProtNLM"/>
    </source>
</evidence>
<evidence type="ECO:0000313" key="3">
    <source>
        <dbReference type="Proteomes" id="UP000295399"/>
    </source>
</evidence>
<accession>A0A4R2PT58</accession>
<reference evidence="2 3" key="1">
    <citation type="submission" date="2019-03" db="EMBL/GenBank/DDBJ databases">
        <title>Genomic Encyclopedia of Type Strains, Phase IV (KMG-IV): sequencing the most valuable type-strain genomes for metagenomic binning, comparative biology and taxonomic classification.</title>
        <authorList>
            <person name="Goeker M."/>
        </authorList>
    </citation>
    <scope>NUCLEOTIDE SEQUENCE [LARGE SCALE GENOMIC DNA]</scope>
    <source>
        <strain evidence="2 3">DSM 2132</strain>
    </source>
</reference>
<keyword evidence="1" id="KW-0732">Signal</keyword>
<proteinExistence type="predicted"/>
<sequence length="358" mass="39100">MLRSLAPMPMPRRSCDPPRWRGLVLALAAACTLWAGPAVAGDSEPAPDAEDRYYLQGMSENDKYAKSGDRHYTNGVRAALGLPRGLEPGWLAWLGRLTPLADSAADRAYAVAIAQQMYTPEVYTVTEPQPGDRPFAGWLHADLSVTSHRPGVEEALTLSLGVVGPWALAGEAQRFVHDIVGAPRPRGWGNQLRNEPAIQAMYRRSWFVDLIDTPWVDMDLVPRAGASAGTVTVEGGVGGLVRIGSYLPERDLPLRMQTGLSGLSLHFAPRDRLDWMVFGGLQGRGVARTMFLDGNLFHDGPSVDRKPWVWTGEAGIAFTFPLFGWAAMASATHVWQSREFQGQVGRNRIGSVQLTLAF</sequence>
<name>A0A4R2PT58_RHOSA</name>
<dbReference type="RefSeq" id="WP_132706643.1">
    <property type="nucleotide sequence ID" value="NZ_JACIGF010000001.1"/>
</dbReference>
<dbReference type="AlphaFoldDB" id="A0A4R2PT58"/>
<dbReference type="InterPro" id="IPR037107">
    <property type="entry name" value="Put_OMP_sf"/>
</dbReference>
<dbReference type="Pfam" id="PF09982">
    <property type="entry name" value="LpxR"/>
    <property type="match status" value="1"/>
</dbReference>
<dbReference type="InterPro" id="IPR018707">
    <property type="entry name" value="LpxR"/>
</dbReference>
<feature type="signal peptide" evidence="1">
    <location>
        <begin position="1"/>
        <end position="40"/>
    </location>
</feature>
<dbReference type="InParanoid" id="A0A4R2PT58"/>
<dbReference type="OrthoDB" id="9776275at2"/>
<dbReference type="Proteomes" id="UP000295399">
    <property type="component" value="Unassembled WGS sequence"/>
</dbReference>
<evidence type="ECO:0000313" key="2">
    <source>
        <dbReference type="EMBL" id="TCP38304.1"/>
    </source>
</evidence>
<comment type="caution">
    <text evidence="2">The sequence shown here is derived from an EMBL/GenBank/DDBJ whole genome shotgun (WGS) entry which is preliminary data.</text>
</comment>